<keyword evidence="2" id="KW-1185">Reference proteome</keyword>
<organism evidence="1 2">
    <name type="scientific">Brachybacterium ginsengisoli</name>
    <dbReference type="NCBI Taxonomy" id="1331682"/>
    <lineage>
        <taxon>Bacteria</taxon>
        <taxon>Bacillati</taxon>
        <taxon>Actinomycetota</taxon>
        <taxon>Actinomycetes</taxon>
        <taxon>Micrococcales</taxon>
        <taxon>Dermabacteraceae</taxon>
        <taxon>Brachybacterium</taxon>
    </lineage>
</organism>
<dbReference type="AlphaFoldDB" id="A0A291H099"/>
<reference evidence="1 2" key="1">
    <citation type="journal article" date="2014" name="Int. J. Syst. Evol. Microbiol.">
        <title>Brachybacterium ginsengisoli sp. nov., isolated from soil of a ginseng field.</title>
        <authorList>
            <person name="Hoang V.A."/>
            <person name="Kim Y.J."/>
            <person name="Nguyen N.L."/>
            <person name="Yang D.C."/>
        </authorList>
    </citation>
    <scope>NUCLEOTIDE SEQUENCE [LARGE SCALE GENOMIC DNA]</scope>
    <source>
        <strain evidence="1 2">DCY80</strain>
    </source>
</reference>
<proteinExistence type="predicted"/>
<dbReference type="KEGG" id="bgg:CFK41_14615"/>
<protein>
    <submittedName>
        <fullName evidence="1">Uncharacterized protein</fullName>
    </submittedName>
</protein>
<dbReference type="EMBL" id="CP023564">
    <property type="protein sequence ID" value="ATG55875.1"/>
    <property type="molecule type" value="Genomic_DNA"/>
</dbReference>
<evidence type="ECO:0000313" key="1">
    <source>
        <dbReference type="EMBL" id="ATG55875.1"/>
    </source>
</evidence>
<name>A0A291H099_9MICO</name>
<gene>
    <name evidence="1" type="ORF">CFK41_14615</name>
</gene>
<sequence length="219" mass="24056">MGGVSGRVRAASNLWITFRADGTLRLELLVDWYTLLGVAECRVEDPEGIARTLAAWSLRPAADPTPRFANGRATRSQDFGVGFLAASPHDRAALGSIRGRQEAFRELFGEPRPGSTEQGEADCRRMARVLVTAFLRYRAIAHERLAGGAYLPVLRAQLARCQALGDDPTGYRVLEHSLLPILEDEQYLRLAEDEQARGLIAAIDAEVARLHGVCMSSER</sequence>
<evidence type="ECO:0000313" key="2">
    <source>
        <dbReference type="Proteomes" id="UP000217889"/>
    </source>
</evidence>
<dbReference type="Proteomes" id="UP000217889">
    <property type="component" value="Chromosome"/>
</dbReference>
<accession>A0A291H099</accession>